<evidence type="ECO:0000256" key="7">
    <source>
        <dbReference type="ARBA" id="ARBA00022833"/>
    </source>
</evidence>
<comment type="cofactor">
    <cofactor evidence="1">
        <name>Zn(2+)</name>
        <dbReference type="ChEBI" id="CHEBI:29105"/>
    </cofactor>
</comment>
<dbReference type="RefSeq" id="WP_012624988.1">
    <property type="nucleotide sequence ID" value="NZ_FPIW01000039.1"/>
</dbReference>
<keyword evidence="5 11" id="KW-0808">Transferase</keyword>
<keyword evidence="8 11" id="KW-0012">Acyltransferase</keyword>
<dbReference type="GO" id="GO:0031469">
    <property type="term" value="C:bacterial microcompartment"/>
    <property type="evidence" value="ECO:0007669"/>
    <property type="project" value="UniProtKB-SubCell"/>
</dbReference>
<comment type="caution">
    <text evidence="12">The sequence shown here is derived from an EMBL/GenBank/DDBJ whole genome shotgun (WGS) entry which is preliminary data.</text>
</comment>
<evidence type="ECO:0000256" key="3">
    <source>
        <dbReference type="ARBA" id="ARBA00012206"/>
    </source>
</evidence>
<dbReference type="PIRSF" id="PIRSF010130">
    <property type="entry name" value="PduL"/>
    <property type="match status" value="1"/>
</dbReference>
<dbReference type="PANTHER" id="PTHR39453">
    <property type="entry name" value="PHOSPHATE PROPANOYLTRANSFERASE"/>
    <property type="match status" value="1"/>
</dbReference>
<evidence type="ECO:0000256" key="4">
    <source>
        <dbReference type="ARBA" id="ARBA00020837"/>
    </source>
</evidence>
<dbReference type="EMBL" id="FPIW01000039">
    <property type="protein sequence ID" value="SFW59506.1"/>
    <property type="molecule type" value="Genomic_DNA"/>
</dbReference>
<dbReference type="Pfam" id="PF06130">
    <property type="entry name" value="PTAC"/>
    <property type="match status" value="1"/>
</dbReference>
<evidence type="ECO:0000256" key="11">
    <source>
        <dbReference type="PIRNR" id="PIRNR010130"/>
    </source>
</evidence>
<name>A0AA94HTV9_DESDE</name>
<dbReference type="NCBIfam" id="NF011652">
    <property type="entry name" value="PRK15070.1"/>
    <property type="match status" value="1"/>
</dbReference>
<comment type="similarity">
    <text evidence="2 11">Belongs to the PduL family.</text>
</comment>
<keyword evidence="10" id="KW-1283">Bacterial microcompartment</keyword>
<dbReference type="GO" id="GO:0016747">
    <property type="term" value="F:acyltransferase activity, transferring groups other than amino-acyl groups"/>
    <property type="evidence" value="ECO:0007669"/>
    <property type="project" value="InterPro"/>
</dbReference>
<dbReference type="PANTHER" id="PTHR39453:SF1">
    <property type="entry name" value="PHOSPHATE PROPANOYLTRANSFERASE"/>
    <property type="match status" value="1"/>
</dbReference>
<dbReference type="AlphaFoldDB" id="A0AA94HTV9"/>
<evidence type="ECO:0000256" key="8">
    <source>
        <dbReference type="ARBA" id="ARBA00023315"/>
    </source>
</evidence>
<evidence type="ECO:0000256" key="9">
    <source>
        <dbReference type="ARBA" id="ARBA00024322"/>
    </source>
</evidence>
<dbReference type="OMA" id="QYACEER"/>
<sequence length="227" mass="24198">MNTQVMNEQALKDLLAGVVRKVLTQECGESAATAMNAGPIPVEISARHAHLSVSDALTLFGEALRPDRPLSQPGQFLSTGRVRLIGPKGVMDNVAVLGPARDVSQVEISRTDARALGINPPVRQSGDIKDTPGIILASATGIVGLDCGVIVASRHIHMHTDDARRFGLKDKDMVDVRLDTERPMILENVLVRVSDNFKLAMHIDADEGNSAGWKPGATGMIIGLSRG</sequence>
<evidence type="ECO:0000256" key="10">
    <source>
        <dbReference type="ARBA" id="ARBA00024446"/>
    </source>
</evidence>
<dbReference type="InterPro" id="IPR008300">
    <property type="entry name" value="PTAC"/>
</dbReference>
<protein>
    <recommendedName>
        <fullName evidence="4 11">Phosphate propanoyltransferase</fullName>
        <ecNumber evidence="3 11">2.3.1.222</ecNumber>
    </recommendedName>
</protein>
<evidence type="ECO:0000313" key="13">
    <source>
        <dbReference type="Proteomes" id="UP000182680"/>
    </source>
</evidence>
<evidence type="ECO:0000256" key="6">
    <source>
        <dbReference type="ARBA" id="ARBA00022723"/>
    </source>
</evidence>
<keyword evidence="7" id="KW-0862">Zinc</keyword>
<evidence type="ECO:0000256" key="5">
    <source>
        <dbReference type="ARBA" id="ARBA00022679"/>
    </source>
</evidence>
<keyword evidence="6" id="KW-0479">Metal-binding</keyword>
<dbReference type="EC" id="2.3.1.222" evidence="3 11"/>
<reference evidence="13" key="1">
    <citation type="submission" date="2016-11" db="EMBL/GenBank/DDBJ databases">
        <authorList>
            <person name="Jaros S."/>
            <person name="Januszkiewicz K."/>
            <person name="Wedrychowicz H."/>
        </authorList>
    </citation>
    <scope>NUCLEOTIDE SEQUENCE [LARGE SCALE GENOMIC DNA]</scope>
    <source>
        <strain evidence="13">DSM 7057</strain>
    </source>
</reference>
<evidence type="ECO:0000256" key="2">
    <source>
        <dbReference type="ARBA" id="ARBA00007342"/>
    </source>
</evidence>
<dbReference type="GO" id="GO:0046872">
    <property type="term" value="F:metal ion binding"/>
    <property type="evidence" value="ECO:0007669"/>
    <property type="project" value="UniProtKB-KW"/>
</dbReference>
<gene>
    <name evidence="12" type="ORF">SAMN02910291_02013</name>
</gene>
<dbReference type="Proteomes" id="UP000182680">
    <property type="component" value="Unassembled WGS sequence"/>
</dbReference>
<accession>A0AA94HTV9</accession>
<proteinExistence type="inferred from homology"/>
<comment type="catalytic activity">
    <reaction evidence="11">
        <text>propanoyl-CoA + phosphate = propanoyl phosphate + CoA</text>
        <dbReference type="Rhea" id="RHEA:28046"/>
        <dbReference type="ChEBI" id="CHEBI:43474"/>
        <dbReference type="ChEBI" id="CHEBI:57287"/>
        <dbReference type="ChEBI" id="CHEBI:57392"/>
        <dbReference type="ChEBI" id="CHEBI:58933"/>
        <dbReference type="EC" id="2.3.1.222"/>
    </reaction>
</comment>
<evidence type="ECO:0000256" key="1">
    <source>
        <dbReference type="ARBA" id="ARBA00001947"/>
    </source>
</evidence>
<comment type="function">
    <text evidence="11">Involved in 1,2-propanediol (1,2-PD) degradation by catalyzing the conversion of propanoyl-CoA to propanoyl-phosphate.</text>
</comment>
<organism evidence="12 13">
    <name type="scientific">Desulfovibrio desulfuricans</name>
    <dbReference type="NCBI Taxonomy" id="876"/>
    <lineage>
        <taxon>Bacteria</taxon>
        <taxon>Pseudomonadati</taxon>
        <taxon>Thermodesulfobacteriota</taxon>
        <taxon>Desulfovibrionia</taxon>
        <taxon>Desulfovibrionales</taxon>
        <taxon>Desulfovibrionaceae</taxon>
        <taxon>Desulfovibrio</taxon>
    </lineage>
</organism>
<comment type="subcellular location">
    <subcellularLocation>
        <location evidence="9">Bacterial microcompartment</location>
    </subcellularLocation>
</comment>
<comment type="pathway">
    <text evidence="11">Polyol metabolism; 1,2-propanediol degradation.</text>
</comment>
<evidence type="ECO:0000313" key="12">
    <source>
        <dbReference type="EMBL" id="SFW59506.1"/>
    </source>
</evidence>